<dbReference type="GO" id="GO:0016052">
    <property type="term" value="P:carbohydrate catabolic process"/>
    <property type="evidence" value="ECO:0007669"/>
    <property type="project" value="TreeGrafter"/>
</dbReference>
<dbReference type="Gene3D" id="3.30.390.10">
    <property type="entry name" value="Enolase-like, N-terminal domain"/>
    <property type="match status" value="1"/>
</dbReference>
<dbReference type="InterPro" id="IPR013342">
    <property type="entry name" value="Mandelate_racemase_C"/>
</dbReference>
<gene>
    <name evidence="5" type="ORF">SPI_07256</name>
</gene>
<proteinExistence type="predicted"/>
<dbReference type="SFLD" id="SFLDS00001">
    <property type="entry name" value="Enolase"/>
    <property type="match status" value="1"/>
</dbReference>
<keyword evidence="6" id="KW-1185">Reference proteome</keyword>
<dbReference type="Pfam" id="PF02746">
    <property type="entry name" value="MR_MLE_N"/>
    <property type="match status" value="1"/>
</dbReference>
<dbReference type="Proteomes" id="UP000076874">
    <property type="component" value="Unassembled WGS sequence"/>
</dbReference>
<dbReference type="AlphaFoldDB" id="A0A167QFN9"/>
<comment type="caution">
    <text evidence="5">The sequence shown here is derived from an EMBL/GenBank/DDBJ whole genome shotgun (WGS) entry which is preliminary data.</text>
</comment>
<dbReference type="PANTHER" id="PTHR13794">
    <property type="entry name" value="ENOLASE SUPERFAMILY, MANDELATE RACEMASE"/>
    <property type="match status" value="1"/>
</dbReference>
<reference evidence="5 6" key="1">
    <citation type="journal article" date="2016" name="Genome Biol. Evol.">
        <title>Divergent and convergent evolution of fungal pathogenicity.</title>
        <authorList>
            <person name="Shang Y."/>
            <person name="Xiao G."/>
            <person name="Zheng P."/>
            <person name="Cen K."/>
            <person name="Zhan S."/>
            <person name="Wang C."/>
        </authorList>
    </citation>
    <scope>NUCLEOTIDE SEQUENCE [LARGE SCALE GENOMIC DNA]</scope>
    <source>
        <strain evidence="5 6">RCEF 264</strain>
    </source>
</reference>
<comment type="cofactor">
    <cofactor evidence="1">
        <name>Mg(2+)</name>
        <dbReference type="ChEBI" id="CHEBI:18420"/>
    </cofactor>
</comment>
<sequence>MASDDGPRITAVRTFLVAPDTRNPDGPKPGQWLYDQRIANPMSKYPKYRDERESWGIDVLRNFCVEIDAVSGGRNSESATTTAATTTTRGFAIGHGGFVGCYLTEEHFKRFLLGADPRDIHRIWDQMYCGSQHYGRRGITMMVVSVIDLALWDLLGKLRGEPVYKLIGGQTKDHLTAYCTGPYPGLAREQGFAGAKVPLPYSPSEADSLQKNYDALAAHRAAAGPGFPLMVDCYMALNVPYAVQLIRKCADLDIAWWEEVLSPDDTPHGYALLRQALPHIKWATGEHEYTRFGYRELIASRLVDVLQPDVMWCGGLTELIRIATHAAAYGTDVVPHGTSHYTVHFCMSQPNASLIEYVAYSPDGRTVAPVHGDFFVQEPLPTDGKVAPSAFSKPGFGLEISPHVKLISARDLLKPYYDIFGELKENLPLERP</sequence>
<dbReference type="GO" id="GO:0016836">
    <property type="term" value="F:hydro-lyase activity"/>
    <property type="evidence" value="ECO:0007669"/>
    <property type="project" value="TreeGrafter"/>
</dbReference>
<dbReference type="GO" id="GO:0000287">
    <property type="term" value="F:magnesium ion binding"/>
    <property type="evidence" value="ECO:0007669"/>
    <property type="project" value="TreeGrafter"/>
</dbReference>
<keyword evidence="2" id="KW-0479">Metal-binding</keyword>
<dbReference type="Pfam" id="PF13378">
    <property type="entry name" value="MR_MLE_C"/>
    <property type="match status" value="1"/>
</dbReference>
<evidence type="ECO:0000259" key="4">
    <source>
        <dbReference type="SMART" id="SM00922"/>
    </source>
</evidence>
<dbReference type="SMART" id="SM00922">
    <property type="entry name" value="MR_MLE"/>
    <property type="match status" value="1"/>
</dbReference>
<organism evidence="5 6">
    <name type="scientific">Niveomyces insectorum RCEF 264</name>
    <dbReference type="NCBI Taxonomy" id="1081102"/>
    <lineage>
        <taxon>Eukaryota</taxon>
        <taxon>Fungi</taxon>
        <taxon>Dikarya</taxon>
        <taxon>Ascomycota</taxon>
        <taxon>Pezizomycotina</taxon>
        <taxon>Sordariomycetes</taxon>
        <taxon>Hypocreomycetidae</taxon>
        <taxon>Hypocreales</taxon>
        <taxon>Cordycipitaceae</taxon>
        <taxon>Niveomyces</taxon>
    </lineage>
</organism>
<feature type="domain" description="Mandelate racemase/muconate lactonizing enzyme C-terminal" evidence="4">
    <location>
        <begin position="184"/>
        <end position="280"/>
    </location>
</feature>
<evidence type="ECO:0000313" key="6">
    <source>
        <dbReference type="Proteomes" id="UP000076874"/>
    </source>
</evidence>
<dbReference type="Gene3D" id="3.20.20.120">
    <property type="entry name" value="Enolase-like C-terminal domain"/>
    <property type="match status" value="1"/>
</dbReference>
<dbReference type="InterPro" id="IPR036849">
    <property type="entry name" value="Enolase-like_C_sf"/>
</dbReference>
<evidence type="ECO:0000256" key="2">
    <source>
        <dbReference type="ARBA" id="ARBA00022723"/>
    </source>
</evidence>
<evidence type="ECO:0000256" key="3">
    <source>
        <dbReference type="ARBA" id="ARBA00022842"/>
    </source>
</evidence>
<dbReference type="PANTHER" id="PTHR13794:SF58">
    <property type="entry name" value="MITOCHONDRIAL ENOLASE SUPERFAMILY MEMBER 1"/>
    <property type="match status" value="1"/>
</dbReference>
<dbReference type="InterPro" id="IPR013341">
    <property type="entry name" value="Mandelate_racemase_N_dom"/>
</dbReference>
<keyword evidence="3" id="KW-0460">Magnesium</keyword>
<dbReference type="FunFam" id="3.20.20.120:FF:000005">
    <property type="entry name" value="Putative L-rhamnonate dehydratase"/>
    <property type="match status" value="1"/>
</dbReference>
<dbReference type="EMBL" id="AZHD01000014">
    <property type="protein sequence ID" value="OAA57597.1"/>
    <property type="molecule type" value="Genomic_DNA"/>
</dbReference>
<dbReference type="InterPro" id="IPR029065">
    <property type="entry name" value="Enolase_C-like"/>
</dbReference>
<name>A0A167QFN9_9HYPO</name>
<dbReference type="OrthoDB" id="17395at2759"/>
<accession>A0A167QFN9</accession>
<evidence type="ECO:0000256" key="1">
    <source>
        <dbReference type="ARBA" id="ARBA00001946"/>
    </source>
</evidence>
<dbReference type="STRING" id="1081102.A0A167QFN9"/>
<dbReference type="InterPro" id="IPR046945">
    <property type="entry name" value="RHMD-like"/>
</dbReference>
<dbReference type="SFLD" id="SFLDG00179">
    <property type="entry name" value="mandelate_racemase"/>
    <property type="match status" value="1"/>
</dbReference>
<dbReference type="InterPro" id="IPR029017">
    <property type="entry name" value="Enolase-like_N"/>
</dbReference>
<dbReference type="SUPFAM" id="SSF54826">
    <property type="entry name" value="Enolase N-terminal domain-like"/>
    <property type="match status" value="1"/>
</dbReference>
<dbReference type="SUPFAM" id="SSF51604">
    <property type="entry name" value="Enolase C-terminal domain-like"/>
    <property type="match status" value="1"/>
</dbReference>
<evidence type="ECO:0000313" key="5">
    <source>
        <dbReference type="EMBL" id="OAA57597.1"/>
    </source>
</evidence>
<protein>
    <submittedName>
        <fullName evidence="5">Mandelate racemase/muconate lactonizing enzyme</fullName>
    </submittedName>
</protein>